<dbReference type="Proteomes" id="UP000681722">
    <property type="component" value="Unassembled WGS sequence"/>
</dbReference>
<comment type="caution">
    <text evidence="2">The sequence shown here is derived from an EMBL/GenBank/DDBJ whole genome shotgun (WGS) entry which is preliminary data.</text>
</comment>
<name>A0A816A802_9BILA</name>
<dbReference type="EMBL" id="CAJNOQ010033941">
    <property type="protein sequence ID" value="CAF1592412.1"/>
    <property type="molecule type" value="Genomic_DNA"/>
</dbReference>
<dbReference type="OrthoDB" id="10058880at2759"/>
<reference evidence="2" key="1">
    <citation type="submission" date="2021-02" db="EMBL/GenBank/DDBJ databases">
        <authorList>
            <person name="Nowell W R."/>
        </authorList>
    </citation>
    <scope>NUCLEOTIDE SEQUENCE</scope>
</reference>
<proteinExistence type="predicted"/>
<dbReference type="AlphaFoldDB" id="A0A816A802"/>
<evidence type="ECO:0000313" key="2">
    <source>
        <dbReference type="EMBL" id="CAF1592412.1"/>
    </source>
</evidence>
<dbReference type="Proteomes" id="UP000682733">
    <property type="component" value="Unassembled WGS sequence"/>
</dbReference>
<evidence type="ECO:0000313" key="3">
    <source>
        <dbReference type="EMBL" id="CAF3730190.1"/>
    </source>
</evidence>
<dbReference type="EMBL" id="CAJNOK010005004">
    <property type="protein sequence ID" value="CAF0957122.1"/>
    <property type="molecule type" value="Genomic_DNA"/>
</dbReference>
<evidence type="ECO:0000313" key="1">
    <source>
        <dbReference type="EMBL" id="CAF0957122.1"/>
    </source>
</evidence>
<accession>A0A816A802</accession>
<protein>
    <submittedName>
        <fullName evidence="2">Uncharacterized protein</fullName>
    </submittedName>
</protein>
<evidence type="ECO:0000313" key="4">
    <source>
        <dbReference type="EMBL" id="CAF4465200.1"/>
    </source>
</evidence>
<keyword evidence="5" id="KW-1185">Reference proteome</keyword>
<dbReference type="EMBL" id="CAJOBA010005008">
    <property type="protein sequence ID" value="CAF3730190.1"/>
    <property type="molecule type" value="Genomic_DNA"/>
</dbReference>
<organism evidence="2 5">
    <name type="scientific">Didymodactylos carnosus</name>
    <dbReference type="NCBI Taxonomy" id="1234261"/>
    <lineage>
        <taxon>Eukaryota</taxon>
        <taxon>Metazoa</taxon>
        <taxon>Spiralia</taxon>
        <taxon>Gnathifera</taxon>
        <taxon>Rotifera</taxon>
        <taxon>Eurotatoria</taxon>
        <taxon>Bdelloidea</taxon>
        <taxon>Philodinida</taxon>
        <taxon>Philodinidae</taxon>
        <taxon>Didymodactylos</taxon>
    </lineage>
</organism>
<sequence length="156" mass="18234">MYCGAKFPLQKFGDGTTFRWSNVDAVKNINPFTIDKSKVKYKHKLESVHSRPSPTLFFQVVRRTTTTIKRPSLKENWTAAKKRTSIPSNSKQKDFLTKQFDDGIRSDMKYDPTRVDEEIHTRTSNGQYLFDKNECLTPQQIRSYFSRLAKNRKNTS</sequence>
<evidence type="ECO:0000313" key="5">
    <source>
        <dbReference type="Proteomes" id="UP000663829"/>
    </source>
</evidence>
<gene>
    <name evidence="2" type="ORF">GPM918_LOCUS41858</name>
    <name evidence="1" type="ORF">OVA965_LOCUS12440</name>
    <name evidence="4" type="ORF">SRO942_LOCUS42978</name>
    <name evidence="3" type="ORF">TMI583_LOCUS12443</name>
</gene>
<dbReference type="EMBL" id="CAJOBC010100126">
    <property type="protein sequence ID" value="CAF4465200.1"/>
    <property type="molecule type" value="Genomic_DNA"/>
</dbReference>
<dbReference type="Proteomes" id="UP000677228">
    <property type="component" value="Unassembled WGS sequence"/>
</dbReference>
<dbReference type="Proteomes" id="UP000663829">
    <property type="component" value="Unassembled WGS sequence"/>
</dbReference>